<evidence type="ECO:0000256" key="2">
    <source>
        <dbReference type="ARBA" id="ARBA00001911"/>
    </source>
</evidence>
<comment type="similarity">
    <text evidence="4 10">Belongs to the NAD(P)-dependent epimerase/dehydratase family.</text>
</comment>
<dbReference type="Gene3D" id="3.90.25.10">
    <property type="entry name" value="UDP-galactose 4-epimerase, domain 1"/>
    <property type="match status" value="1"/>
</dbReference>
<comment type="caution">
    <text evidence="12">The sequence shown here is derived from an EMBL/GenBank/DDBJ whole genome shotgun (WGS) entry which is preliminary data.</text>
</comment>
<feature type="domain" description="NAD-dependent epimerase/dehydratase" evidence="11">
    <location>
        <begin position="7"/>
        <end position="256"/>
    </location>
</feature>
<dbReference type="EMBL" id="JAAZON010000221">
    <property type="protein sequence ID" value="NMC62547.1"/>
    <property type="molecule type" value="Genomic_DNA"/>
</dbReference>
<dbReference type="InterPro" id="IPR005886">
    <property type="entry name" value="UDP_G4E"/>
</dbReference>
<dbReference type="GO" id="GO:0003978">
    <property type="term" value="F:UDP-glucose 4-epimerase activity"/>
    <property type="evidence" value="ECO:0007669"/>
    <property type="project" value="UniProtKB-UniRule"/>
</dbReference>
<dbReference type="PANTHER" id="PTHR43725">
    <property type="entry name" value="UDP-GLUCOSE 4-EPIMERASE"/>
    <property type="match status" value="1"/>
</dbReference>
<evidence type="ECO:0000256" key="10">
    <source>
        <dbReference type="RuleBase" id="RU366046"/>
    </source>
</evidence>
<gene>
    <name evidence="12" type="primary">galE</name>
    <name evidence="12" type="ORF">GYA55_05195</name>
</gene>
<comment type="catalytic activity">
    <reaction evidence="1 10">
        <text>UDP-alpha-D-glucose = UDP-alpha-D-galactose</text>
        <dbReference type="Rhea" id="RHEA:22168"/>
        <dbReference type="ChEBI" id="CHEBI:58885"/>
        <dbReference type="ChEBI" id="CHEBI:66914"/>
        <dbReference type="EC" id="5.1.3.2"/>
    </reaction>
</comment>
<dbReference type="UniPathway" id="UPA00214"/>
<dbReference type="InterPro" id="IPR036291">
    <property type="entry name" value="NAD(P)-bd_dom_sf"/>
</dbReference>
<keyword evidence="7 10" id="KW-0520">NAD</keyword>
<comment type="subunit">
    <text evidence="10">Homodimer.</text>
</comment>
<dbReference type="InterPro" id="IPR001509">
    <property type="entry name" value="Epimerase_deHydtase"/>
</dbReference>
<name>A0A7X9IJW5_9DELT</name>
<evidence type="ECO:0000256" key="6">
    <source>
        <dbReference type="ARBA" id="ARBA00018569"/>
    </source>
</evidence>
<dbReference type="Gene3D" id="3.40.50.720">
    <property type="entry name" value="NAD(P)-binding Rossmann-like Domain"/>
    <property type="match status" value="1"/>
</dbReference>
<keyword evidence="8 10" id="KW-0413">Isomerase</keyword>
<dbReference type="CDD" id="cd05247">
    <property type="entry name" value="UDP_G4E_1_SDR_e"/>
    <property type="match status" value="1"/>
</dbReference>
<dbReference type="Pfam" id="PF01370">
    <property type="entry name" value="Epimerase"/>
    <property type="match status" value="1"/>
</dbReference>
<evidence type="ECO:0000256" key="8">
    <source>
        <dbReference type="ARBA" id="ARBA00023235"/>
    </source>
</evidence>
<evidence type="ECO:0000313" key="12">
    <source>
        <dbReference type="EMBL" id="NMC62547.1"/>
    </source>
</evidence>
<proteinExistence type="inferred from homology"/>
<dbReference type="NCBIfam" id="TIGR01179">
    <property type="entry name" value="galE"/>
    <property type="match status" value="1"/>
</dbReference>
<evidence type="ECO:0000259" key="11">
    <source>
        <dbReference type="Pfam" id="PF01370"/>
    </source>
</evidence>
<evidence type="ECO:0000256" key="5">
    <source>
        <dbReference type="ARBA" id="ARBA00013189"/>
    </source>
</evidence>
<reference evidence="12 13" key="1">
    <citation type="journal article" date="2020" name="Biotechnol. Biofuels">
        <title>New insights from the biogas microbiome by comprehensive genome-resolved metagenomics of nearly 1600 species originating from multiple anaerobic digesters.</title>
        <authorList>
            <person name="Campanaro S."/>
            <person name="Treu L."/>
            <person name="Rodriguez-R L.M."/>
            <person name="Kovalovszki A."/>
            <person name="Ziels R.M."/>
            <person name="Maus I."/>
            <person name="Zhu X."/>
            <person name="Kougias P.G."/>
            <person name="Basile A."/>
            <person name="Luo G."/>
            <person name="Schluter A."/>
            <person name="Konstantinidis K.T."/>
            <person name="Angelidaki I."/>
        </authorList>
    </citation>
    <scope>NUCLEOTIDE SEQUENCE [LARGE SCALE GENOMIC DNA]</scope>
    <source>
        <strain evidence="12">AS27yjCOA_65</strain>
    </source>
</reference>
<protein>
    <recommendedName>
        <fullName evidence="6 10">UDP-glucose 4-epimerase</fullName>
        <ecNumber evidence="5 10">5.1.3.2</ecNumber>
    </recommendedName>
</protein>
<evidence type="ECO:0000256" key="1">
    <source>
        <dbReference type="ARBA" id="ARBA00000083"/>
    </source>
</evidence>
<evidence type="ECO:0000256" key="9">
    <source>
        <dbReference type="ARBA" id="ARBA00023277"/>
    </source>
</evidence>
<organism evidence="12 13">
    <name type="scientific">SAR324 cluster bacterium</name>
    <dbReference type="NCBI Taxonomy" id="2024889"/>
    <lineage>
        <taxon>Bacteria</taxon>
        <taxon>Deltaproteobacteria</taxon>
        <taxon>SAR324 cluster</taxon>
    </lineage>
</organism>
<sequence length="327" mass="36148">MSLEKTVIVAGGAGYIGSQCVLDLKDSSYTPVVVDNFSRGHRFIAERLGVELCEGSLEDQTFMTNVLKTYRPVAVMHFAAYAYVGESVSDPALYYHNNVATTLSLLDAMKAQNVMNFIFSSTCATYGIPQTVPLTEETPQNPISPYGFTKLVVERILRDYESAYGMRSMIFRYFNAAGGHPSAQIGELHDPETHLIPLAINAALGKGELTVLGNDYDTPDGTCIRDYIHVADISKAHILGLEYLLKEKKSNILNIGTGTGTSVLEIIKAVEKVSGKKVPYKFGERRAGDPPRLVASSGKIQRELSWTPKYTDIEEIVRTAWNWHEKQ</sequence>
<comment type="pathway">
    <text evidence="3 10">Carbohydrate metabolism; galactose metabolism.</text>
</comment>
<accession>A0A7X9IJW5</accession>
<comment type="cofactor">
    <cofactor evidence="2 10">
        <name>NAD(+)</name>
        <dbReference type="ChEBI" id="CHEBI:57540"/>
    </cofactor>
</comment>
<evidence type="ECO:0000256" key="3">
    <source>
        <dbReference type="ARBA" id="ARBA00004947"/>
    </source>
</evidence>
<dbReference type="EC" id="5.1.3.2" evidence="5 10"/>
<dbReference type="PANTHER" id="PTHR43725:SF53">
    <property type="entry name" value="UDP-ARABINOSE 4-EPIMERASE 1"/>
    <property type="match status" value="1"/>
</dbReference>
<dbReference type="AlphaFoldDB" id="A0A7X9IJW5"/>
<evidence type="ECO:0000256" key="4">
    <source>
        <dbReference type="ARBA" id="ARBA00007637"/>
    </source>
</evidence>
<evidence type="ECO:0000256" key="7">
    <source>
        <dbReference type="ARBA" id="ARBA00023027"/>
    </source>
</evidence>
<dbReference type="GO" id="GO:0033499">
    <property type="term" value="P:galactose catabolic process via UDP-galactose, Leloir pathway"/>
    <property type="evidence" value="ECO:0007669"/>
    <property type="project" value="TreeGrafter"/>
</dbReference>
<keyword evidence="9 10" id="KW-0119">Carbohydrate metabolism</keyword>
<dbReference type="SUPFAM" id="SSF51735">
    <property type="entry name" value="NAD(P)-binding Rossmann-fold domains"/>
    <property type="match status" value="1"/>
</dbReference>
<dbReference type="Proteomes" id="UP000524246">
    <property type="component" value="Unassembled WGS sequence"/>
</dbReference>
<evidence type="ECO:0000313" key="13">
    <source>
        <dbReference type="Proteomes" id="UP000524246"/>
    </source>
</evidence>